<feature type="transmembrane region" description="Helical" evidence="5">
    <location>
        <begin position="6"/>
        <end position="25"/>
    </location>
</feature>
<keyword evidence="9" id="KW-1185">Reference proteome</keyword>
<feature type="region of interest" description="Disordered" evidence="4">
    <location>
        <begin position="441"/>
        <end position="485"/>
    </location>
</feature>
<proteinExistence type="inferred from homology"/>
<feature type="compositionally biased region" description="Low complexity" evidence="4">
    <location>
        <begin position="448"/>
        <end position="460"/>
    </location>
</feature>
<evidence type="ECO:0000256" key="3">
    <source>
        <dbReference type="ARBA" id="ARBA00023136"/>
    </source>
</evidence>
<dbReference type="InterPro" id="IPR036013">
    <property type="entry name" value="Band_7/SPFH_dom_sf"/>
</dbReference>
<dbReference type="Gene3D" id="3.30.479.30">
    <property type="entry name" value="Band 7 domain"/>
    <property type="match status" value="1"/>
</dbReference>
<keyword evidence="3 5" id="KW-0472">Membrane</keyword>
<name>A0A2R4TC40_9ACTN</name>
<sequence length="485" mass="51174">MVVGVAAGLVLAAIIILIGLFKLMWRVAEPNEALIISGSTHRTEGLGEGMGFRIVTGRGTLVLPGIQAVRKLSLDLNETELSVDCVTHQGIPLKVRGVVIFKVGDDFVSIANAGRRFLDQQKLMAERVHNVFAGHLRSIVGGLTVEDMIRDREKLTGQTRAACGTEMEKLGLIVDSLQIHEIEDPTGYIKNLAMPHAAAVQRDARIAQAEANRRATEAEQQAAARMSEATRDSEILQAGYQAEREAAAAKAKQAGPLADAAARQEVVVQMTRVAELEAQRREQQLQADVRKPADAAAYEKRTLAEGERDARISAAQAEAKETELASAAQATATRVTGEAEAAANQARGLAVAAAVKAKGLAEAEAIKARAAALAENQEAVVAQQLAEKWPEIVEAGAGAFSNVDHMILLNGADGMSEMFAKALTMGGTGLGLARQVLSTMNQNGGPSAQNGAAASVKGAAPPAPRTEEISETISEKIPVTDEPKD</sequence>
<evidence type="ECO:0000313" key="8">
    <source>
        <dbReference type="EMBL" id="AVZ76667.1"/>
    </source>
</evidence>
<keyword evidence="5" id="KW-1133">Transmembrane helix</keyword>
<dbReference type="AlphaFoldDB" id="A0A2R4TC40"/>
<evidence type="ECO:0000259" key="7">
    <source>
        <dbReference type="Pfam" id="PF15975"/>
    </source>
</evidence>
<dbReference type="KEGG" id="slk:SLUN_35105"/>
<comment type="similarity">
    <text evidence="2">Belongs to the band 7/mec-2 family. Flotillin subfamily.</text>
</comment>
<protein>
    <submittedName>
        <fullName evidence="8">Flotillin</fullName>
    </submittedName>
</protein>
<dbReference type="InterPro" id="IPR027705">
    <property type="entry name" value="Flotillin_fam"/>
</dbReference>
<dbReference type="GO" id="GO:0072659">
    <property type="term" value="P:protein localization to plasma membrane"/>
    <property type="evidence" value="ECO:0007669"/>
    <property type="project" value="TreeGrafter"/>
</dbReference>
<reference evidence="8 9" key="1">
    <citation type="submission" date="2018-01" db="EMBL/GenBank/DDBJ databases">
        <title>Complete genome sequence of Streptomyces lunaelactis MM109T, a Ferroverdin A producer isolated from cave moonmilk deposits.</title>
        <authorList>
            <person name="Naome A."/>
            <person name="Martinet L."/>
            <person name="Maciejewska M."/>
            <person name="Anderssen S."/>
            <person name="Adam D."/>
            <person name="Tenconi E."/>
            <person name="Deflandre B."/>
            <person name="Arguelles-Arias A."/>
            <person name="Calusinska M."/>
            <person name="Copieters W."/>
            <person name="Karim L."/>
            <person name="Hanikenne M."/>
            <person name="Baurain D."/>
            <person name="van Wezel G."/>
            <person name="Smargiasso N."/>
            <person name="de Pauw E."/>
            <person name="Delfosse P."/>
            <person name="Rigali S."/>
        </authorList>
    </citation>
    <scope>NUCLEOTIDE SEQUENCE [LARGE SCALE GENOMIC DNA]</scope>
    <source>
        <strain evidence="8 9">MM109</strain>
    </source>
</reference>
<dbReference type="GO" id="GO:0002020">
    <property type="term" value="F:protease binding"/>
    <property type="evidence" value="ECO:0007669"/>
    <property type="project" value="TreeGrafter"/>
</dbReference>
<dbReference type="PANTHER" id="PTHR13806">
    <property type="entry name" value="FLOTILLIN-RELATED"/>
    <property type="match status" value="1"/>
</dbReference>
<evidence type="ECO:0000256" key="1">
    <source>
        <dbReference type="ARBA" id="ARBA00004370"/>
    </source>
</evidence>
<dbReference type="Pfam" id="PF15975">
    <property type="entry name" value="Flot"/>
    <property type="match status" value="1"/>
</dbReference>
<evidence type="ECO:0000256" key="2">
    <source>
        <dbReference type="ARBA" id="ARBA00007161"/>
    </source>
</evidence>
<dbReference type="InterPro" id="IPR001107">
    <property type="entry name" value="Band_7"/>
</dbReference>
<feature type="domain" description="Flotillin C-terminal" evidence="7">
    <location>
        <begin position="338"/>
        <end position="440"/>
    </location>
</feature>
<evidence type="ECO:0000256" key="4">
    <source>
        <dbReference type="SAM" id="MobiDB-lite"/>
    </source>
</evidence>
<dbReference type="OrthoDB" id="9786220at2"/>
<dbReference type="GO" id="GO:0005886">
    <property type="term" value="C:plasma membrane"/>
    <property type="evidence" value="ECO:0007669"/>
    <property type="project" value="TreeGrafter"/>
</dbReference>
<dbReference type="PANTHER" id="PTHR13806:SF46">
    <property type="entry name" value="FLOTILLIN-1-RELATED"/>
    <property type="match status" value="1"/>
</dbReference>
<evidence type="ECO:0000259" key="6">
    <source>
        <dbReference type="Pfam" id="PF01145"/>
    </source>
</evidence>
<dbReference type="GeneID" id="55660481"/>
<dbReference type="Pfam" id="PF01145">
    <property type="entry name" value="Band_7"/>
    <property type="match status" value="1"/>
</dbReference>
<evidence type="ECO:0000256" key="5">
    <source>
        <dbReference type="SAM" id="Phobius"/>
    </source>
</evidence>
<dbReference type="RefSeq" id="WP_108153956.1">
    <property type="nucleotide sequence ID" value="NZ_CP026304.1"/>
</dbReference>
<feature type="domain" description="Band 7" evidence="6">
    <location>
        <begin position="27"/>
        <end position="212"/>
    </location>
</feature>
<dbReference type="SUPFAM" id="SSF117892">
    <property type="entry name" value="Band 7/SPFH domain"/>
    <property type="match status" value="1"/>
</dbReference>
<comment type="subcellular location">
    <subcellularLocation>
        <location evidence="1">Membrane</location>
    </subcellularLocation>
</comment>
<organism evidence="8 9">
    <name type="scientific">Streptomyces lunaelactis</name>
    <dbReference type="NCBI Taxonomy" id="1535768"/>
    <lineage>
        <taxon>Bacteria</taxon>
        <taxon>Bacillati</taxon>
        <taxon>Actinomycetota</taxon>
        <taxon>Actinomycetes</taxon>
        <taxon>Kitasatosporales</taxon>
        <taxon>Streptomycetaceae</taxon>
        <taxon>Streptomyces</taxon>
    </lineage>
</organism>
<dbReference type="Proteomes" id="UP000244201">
    <property type="component" value="Chromosome"/>
</dbReference>
<dbReference type="EMBL" id="CP026304">
    <property type="protein sequence ID" value="AVZ76667.1"/>
    <property type="molecule type" value="Genomic_DNA"/>
</dbReference>
<keyword evidence="5" id="KW-0812">Transmembrane</keyword>
<evidence type="ECO:0000313" key="9">
    <source>
        <dbReference type="Proteomes" id="UP000244201"/>
    </source>
</evidence>
<dbReference type="CDD" id="cd03399">
    <property type="entry name" value="SPFH_flotillin"/>
    <property type="match status" value="1"/>
</dbReference>
<dbReference type="InterPro" id="IPR031905">
    <property type="entry name" value="Flotillin_C"/>
</dbReference>
<gene>
    <name evidence="8" type="ORF">SLUN_35105</name>
</gene>
<accession>A0A2R4TC40</accession>